<dbReference type="InterPro" id="IPR037914">
    <property type="entry name" value="SpoVT-AbrB_sf"/>
</dbReference>
<dbReference type="AlphaFoldDB" id="A0A1D3L2R7"/>
<dbReference type="RefSeq" id="WP_171899100.1">
    <property type="nucleotide sequence ID" value="NZ_LT607756.1"/>
</dbReference>
<dbReference type="GeneID" id="55571396"/>
<gene>
    <name evidence="1" type="ORF">MCBB_1319</name>
</gene>
<keyword evidence="2" id="KW-1185">Reference proteome</keyword>
<evidence type="ECO:0008006" key="3">
    <source>
        <dbReference type="Google" id="ProtNLM"/>
    </source>
</evidence>
<dbReference type="Proteomes" id="UP000094707">
    <property type="component" value="Chromosome I"/>
</dbReference>
<dbReference type="Gene3D" id="2.10.260.10">
    <property type="match status" value="1"/>
</dbReference>
<evidence type="ECO:0000313" key="2">
    <source>
        <dbReference type="Proteomes" id="UP000094707"/>
    </source>
</evidence>
<accession>A0A1D3L2R7</accession>
<proteinExistence type="predicted"/>
<evidence type="ECO:0000313" key="1">
    <source>
        <dbReference type="EMBL" id="SCG85877.1"/>
    </source>
</evidence>
<dbReference type="OrthoDB" id="67352at2157"/>
<reference evidence="1 2" key="1">
    <citation type="submission" date="2016-08" db="EMBL/GenBank/DDBJ databases">
        <authorList>
            <person name="Seilhamer J.J."/>
        </authorList>
    </citation>
    <scope>NUCLEOTIDE SEQUENCE [LARGE SCALE GENOMIC DNA]</scope>
    <source>
        <strain evidence="1">Buetzberg</strain>
    </source>
</reference>
<dbReference type="EMBL" id="LT607756">
    <property type="protein sequence ID" value="SCG85877.1"/>
    <property type="molecule type" value="Genomic_DNA"/>
</dbReference>
<sequence>MIYKTELSNDFQTIIPPEIRNKFKISYGDQIEWIISNNEVKLKFINKVSVNDKL</sequence>
<organism evidence="1 2">
    <name type="scientific">Methanobacterium congolense</name>
    <dbReference type="NCBI Taxonomy" id="118062"/>
    <lineage>
        <taxon>Archaea</taxon>
        <taxon>Methanobacteriati</taxon>
        <taxon>Methanobacteriota</taxon>
        <taxon>Methanomada group</taxon>
        <taxon>Methanobacteria</taxon>
        <taxon>Methanobacteriales</taxon>
        <taxon>Methanobacteriaceae</taxon>
        <taxon>Methanobacterium</taxon>
    </lineage>
</organism>
<name>A0A1D3L2R7_9EURY</name>
<protein>
    <recommendedName>
        <fullName evidence="3">SpoVT-AbrB domain-containing protein</fullName>
    </recommendedName>
</protein>
<dbReference type="SUPFAM" id="SSF89447">
    <property type="entry name" value="AbrB/MazE/MraZ-like"/>
    <property type="match status" value="1"/>
</dbReference>
<dbReference type="KEGG" id="mcub:MCBB_1319"/>
<dbReference type="STRING" id="118062.MCBB_1319"/>